<dbReference type="EMBL" id="CAXITT010000131">
    <property type="protein sequence ID" value="CAL1533020.1"/>
    <property type="molecule type" value="Genomic_DNA"/>
</dbReference>
<dbReference type="AlphaFoldDB" id="A0AAV2HI32"/>
<evidence type="ECO:0000313" key="2">
    <source>
        <dbReference type="EMBL" id="CAL1533020.1"/>
    </source>
</evidence>
<feature type="non-terminal residue" evidence="2">
    <location>
        <position position="1"/>
    </location>
</feature>
<dbReference type="Proteomes" id="UP001497497">
    <property type="component" value="Unassembled WGS sequence"/>
</dbReference>
<organism evidence="2 3">
    <name type="scientific">Lymnaea stagnalis</name>
    <name type="common">Great pond snail</name>
    <name type="synonym">Helix stagnalis</name>
    <dbReference type="NCBI Taxonomy" id="6523"/>
    <lineage>
        <taxon>Eukaryota</taxon>
        <taxon>Metazoa</taxon>
        <taxon>Spiralia</taxon>
        <taxon>Lophotrochozoa</taxon>
        <taxon>Mollusca</taxon>
        <taxon>Gastropoda</taxon>
        <taxon>Heterobranchia</taxon>
        <taxon>Euthyneura</taxon>
        <taxon>Panpulmonata</taxon>
        <taxon>Hygrophila</taxon>
        <taxon>Lymnaeoidea</taxon>
        <taxon>Lymnaeidae</taxon>
        <taxon>Lymnaea</taxon>
    </lineage>
</organism>
<sequence>FDNEEEIDSQTLNPESVQSPSLFTPEQKDEWDVVEESDGEEILMEDSATNVSASTTDVIEATQLTPMSKKERKLKLAQKIIERIFKRKLYTCVFESGPVSAKEIH</sequence>
<feature type="compositionally biased region" description="Polar residues" evidence="1">
    <location>
        <begin position="9"/>
        <end position="24"/>
    </location>
</feature>
<protein>
    <submittedName>
        <fullName evidence="2">Uncharacterized protein</fullName>
    </submittedName>
</protein>
<feature type="non-terminal residue" evidence="2">
    <location>
        <position position="105"/>
    </location>
</feature>
<proteinExistence type="predicted"/>
<evidence type="ECO:0000256" key="1">
    <source>
        <dbReference type="SAM" id="MobiDB-lite"/>
    </source>
</evidence>
<reference evidence="2 3" key="1">
    <citation type="submission" date="2024-04" db="EMBL/GenBank/DDBJ databases">
        <authorList>
            <consortium name="Genoscope - CEA"/>
            <person name="William W."/>
        </authorList>
    </citation>
    <scope>NUCLEOTIDE SEQUENCE [LARGE SCALE GENOMIC DNA]</scope>
</reference>
<keyword evidence="3" id="KW-1185">Reference proteome</keyword>
<accession>A0AAV2HI32</accession>
<gene>
    <name evidence="2" type="ORF">GSLYS_00007038001</name>
</gene>
<feature type="region of interest" description="Disordered" evidence="1">
    <location>
        <begin position="1"/>
        <end position="34"/>
    </location>
</feature>
<evidence type="ECO:0000313" key="3">
    <source>
        <dbReference type="Proteomes" id="UP001497497"/>
    </source>
</evidence>
<name>A0AAV2HI32_LYMST</name>
<comment type="caution">
    <text evidence="2">The sequence shown here is derived from an EMBL/GenBank/DDBJ whole genome shotgun (WGS) entry which is preliminary data.</text>
</comment>